<dbReference type="PANTHER" id="PTHR10488:SF1">
    <property type="entry name" value="GLYCINE AMIDINOTRANSFERASE, MITOCHONDRIAL"/>
    <property type="match status" value="1"/>
</dbReference>
<proteinExistence type="inferred from homology"/>
<organism evidence="4 5">
    <name type="scientific">Planktothrix agardhii CCAP 1459/11A</name>
    <dbReference type="NCBI Taxonomy" id="282420"/>
    <lineage>
        <taxon>Bacteria</taxon>
        <taxon>Bacillati</taxon>
        <taxon>Cyanobacteriota</taxon>
        <taxon>Cyanophyceae</taxon>
        <taxon>Oscillatoriophycideae</taxon>
        <taxon>Oscillatoriales</taxon>
        <taxon>Microcoleaceae</taxon>
        <taxon>Planktothrix</taxon>
    </lineage>
</organism>
<feature type="active site" evidence="3">
    <location>
        <position position="265"/>
    </location>
</feature>
<sequence length="389" mass="45599">MVNSFDEWSSLKEVVVGSPIHYDTQDLELSFKVFFHDVAYSSFCYPYYQSNENGGSQDKIVSQENVQSRETLATHTLKKQYLEELNEDVEELVNTLQQLDVKVHRPIPLTRSIRFETPYWKADCIPALNIRDQAIIMGNEILETPPQVRARYFENDLLKPIFYKYFEQGAKWTNMPKPIMTDRSFDTSYISGQNVPAIEEVYPQNESEFDIGYEMMFDAAQCIRFGKDILINVATKNHYLAYQWLQRHFEGKFNFHLLYQFADNHIDSIILPLKPGKLLLRNPQFFDRLPEALKKWDIIYPPEPTENIFPTYDDDDLILTTKYIDLNVLSVDEDKIIVNSLFPELIKTLEKHGFTPIPVQHRHRRIFGGGFHCFTLDTVREGSLEDYFS</sequence>
<feature type="active site" description="Amidino-cysteine intermediate" evidence="3">
    <location>
        <position position="373"/>
    </location>
</feature>
<reference evidence="5" key="1">
    <citation type="submission" date="2019-02" db="EMBL/GenBank/DDBJ databases">
        <title>Draft genome sequence of Planktothrix agardhii NIES-905.</title>
        <authorList>
            <person name="Yamaguchi H."/>
            <person name="Suzuki S."/>
            <person name="Kawachi M."/>
        </authorList>
    </citation>
    <scope>NUCLEOTIDE SEQUENCE [LARGE SCALE GENOMIC DNA]</scope>
    <source>
        <strain evidence="5">CCAP 1459/11A</strain>
    </source>
</reference>
<protein>
    <submittedName>
        <fullName evidence="4">Glycine amidinotransferase</fullName>
    </submittedName>
</protein>
<dbReference type="Proteomes" id="UP000299794">
    <property type="component" value="Unassembled WGS sequence"/>
</dbReference>
<dbReference type="InterPro" id="IPR033195">
    <property type="entry name" value="AmidinoTrfase"/>
</dbReference>
<dbReference type="GO" id="GO:0015067">
    <property type="term" value="F:amidinotransferase activity"/>
    <property type="evidence" value="ECO:0007669"/>
    <property type="project" value="InterPro"/>
</dbReference>
<comment type="similarity">
    <text evidence="1">Belongs to the amidinotransferase family.</text>
</comment>
<dbReference type="Gene3D" id="3.75.10.10">
    <property type="entry name" value="L-arginine/glycine Amidinotransferase, Chain A"/>
    <property type="match status" value="1"/>
</dbReference>
<dbReference type="EMBL" id="BJCD01000061">
    <property type="protein sequence ID" value="GDZ95553.1"/>
    <property type="molecule type" value="Genomic_DNA"/>
</dbReference>
<evidence type="ECO:0000313" key="4">
    <source>
        <dbReference type="EMBL" id="GDZ95553.1"/>
    </source>
</evidence>
<evidence type="ECO:0000256" key="3">
    <source>
        <dbReference type="PIRSR" id="PIRSR633195-1"/>
    </source>
</evidence>
<evidence type="ECO:0000256" key="2">
    <source>
        <dbReference type="ARBA" id="ARBA00022679"/>
    </source>
</evidence>
<name>A0A4P5ZJH1_PLAAG</name>
<dbReference type="RefSeq" id="WP_201799676.1">
    <property type="nucleotide sequence ID" value="NZ_BJCD01000061.1"/>
</dbReference>
<dbReference type="AlphaFoldDB" id="A0A4P5ZJH1"/>
<feature type="active site" evidence="3">
    <location>
        <position position="218"/>
    </location>
</feature>
<dbReference type="SUPFAM" id="SSF55909">
    <property type="entry name" value="Pentein"/>
    <property type="match status" value="1"/>
</dbReference>
<accession>A0A4P5ZJH1</accession>
<dbReference type="PANTHER" id="PTHR10488">
    <property type="entry name" value="GLYCINE AMIDINOTRANSFERASE, MITOCHONDRIAL"/>
    <property type="match status" value="1"/>
</dbReference>
<evidence type="ECO:0000313" key="5">
    <source>
        <dbReference type="Proteomes" id="UP000299794"/>
    </source>
</evidence>
<comment type="caution">
    <text evidence="4">The sequence shown here is derived from an EMBL/GenBank/DDBJ whole genome shotgun (WGS) entry which is preliminary data.</text>
</comment>
<evidence type="ECO:0000256" key="1">
    <source>
        <dbReference type="ARBA" id="ARBA00006943"/>
    </source>
</evidence>
<gene>
    <name evidence="4" type="ORF">PA905_39830</name>
</gene>
<keyword evidence="2 4" id="KW-0808">Transferase</keyword>